<evidence type="ECO:0000313" key="2">
    <source>
        <dbReference type="EMBL" id="MCP1110737.1"/>
    </source>
</evidence>
<reference evidence="2 3" key="1">
    <citation type="journal article" date="2022" name="Genome Biol. Evol.">
        <title>Host diet, physiology and behaviors set the stage for Lachnospiraceae cladogenesis.</title>
        <authorList>
            <person name="Vera-Ponce De Leon A."/>
            <person name="Schneider M."/>
            <person name="Jahnes B.C."/>
            <person name="Sadowski V."/>
            <person name="Camuy-Velez L.A."/>
            <person name="Duan J."/>
            <person name="Sabree Z.L."/>
        </authorList>
    </citation>
    <scope>NUCLEOTIDE SEQUENCE [LARGE SCALE GENOMIC DNA]</scope>
    <source>
        <strain evidence="2 3">PAL227</strain>
    </source>
</reference>
<sequence>MHIEIDTHTHTLASGHAYSSMREMAAAAKRNGLKGIAITDHAPQMPGGPHLFYFQNLKVVPEMMEGVLVLKGVELNIMDSAGTLDLDNNLLKTLDIRIASMHVPCYNGELSKEVITDTYIKVMNNPEVDIIGHPDDSRFPIDYLRLALAAKETGTLLEVNNSSLDPRSFRENGQENITTLLKACMEVGAMITVGTDAHMDVDAGINNHALKKLEEVGFPEELVANSSLDKLLLRLKKNNRL</sequence>
<dbReference type="InterPro" id="IPR016195">
    <property type="entry name" value="Pol/histidinol_Pase-like"/>
</dbReference>
<dbReference type="PANTHER" id="PTHR36928:SF1">
    <property type="entry name" value="PHOSPHATASE YCDX-RELATED"/>
    <property type="match status" value="1"/>
</dbReference>
<dbReference type="InterPro" id="IPR004013">
    <property type="entry name" value="PHP_dom"/>
</dbReference>
<feature type="domain" description="Polymerase/histidinol phosphatase N-terminal" evidence="1">
    <location>
        <begin position="5"/>
        <end position="79"/>
    </location>
</feature>
<dbReference type="NCBIfam" id="NF006702">
    <property type="entry name" value="PRK09248.1"/>
    <property type="match status" value="1"/>
</dbReference>
<accession>A0ABT1EJ63</accession>
<dbReference type="Gene3D" id="3.20.20.140">
    <property type="entry name" value="Metal-dependent hydrolases"/>
    <property type="match status" value="1"/>
</dbReference>
<gene>
    <name evidence="2" type="ORF">NK118_10780</name>
</gene>
<dbReference type="SMART" id="SM00481">
    <property type="entry name" value="POLIIIAc"/>
    <property type="match status" value="1"/>
</dbReference>
<dbReference type="InterPro" id="IPR050243">
    <property type="entry name" value="PHP_phosphatase"/>
</dbReference>
<evidence type="ECO:0000259" key="1">
    <source>
        <dbReference type="SMART" id="SM00481"/>
    </source>
</evidence>
<name>A0ABT1EJ63_9FIRM</name>
<keyword evidence="3" id="KW-1185">Reference proteome</keyword>
<dbReference type="RefSeq" id="WP_262069618.1">
    <property type="nucleotide sequence ID" value="NZ_JAMXOC010000017.1"/>
</dbReference>
<dbReference type="Pfam" id="PF02811">
    <property type="entry name" value="PHP"/>
    <property type="match status" value="1"/>
</dbReference>
<dbReference type="SUPFAM" id="SSF89550">
    <property type="entry name" value="PHP domain-like"/>
    <property type="match status" value="1"/>
</dbReference>
<dbReference type="Proteomes" id="UP001523565">
    <property type="component" value="Unassembled WGS sequence"/>
</dbReference>
<organism evidence="2 3">
    <name type="scientific">Ohessyouella blattaphilus</name>
    <dbReference type="NCBI Taxonomy" id="2949333"/>
    <lineage>
        <taxon>Bacteria</taxon>
        <taxon>Bacillati</taxon>
        <taxon>Bacillota</taxon>
        <taxon>Clostridia</taxon>
        <taxon>Lachnospirales</taxon>
        <taxon>Lachnospiraceae</taxon>
        <taxon>Ohessyouella</taxon>
    </lineage>
</organism>
<comment type="caution">
    <text evidence="2">The sequence shown here is derived from an EMBL/GenBank/DDBJ whole genome shotgun (WGS) entry which is preliminary data.</text>
</comment>
<dbReference type="InterPro" id="IPR003141">
    <property type="entry name" value="Pol/His_phosphatase_N"/>
</dbReference>
<evidence type="ECO:0000313" key="3">
    <source>
        <dbReference type="Proteomes" id="UP001523565"/>
    </source>
</evidence>
<protein>
    <submittedName>
        <fullName evidence="2">Phosphatase</fullName>
    </submittedName>
</protein>
<dbReference type="CDD" id="cd07437">
    <property type="entry name" value="PHP_HisPPase_Ycdx_like"/>
    <property type="match status" value="1"/>
</dbReference>
<proteinExistence type="predicted"/>
<dbReference type="EMBL" id="JAMZFV010000017">
    <property type="protein sequence ID" value="MCP1110737.1"/>
    <property type="molecule type" value="Genomic_DNA"/>
</dbReference>
<dbReference type="PANTHER" id="PTHR36928">
    <property type="entry name" value="PHOSPHATASE YCDX-RELATED"/>
    <property type="match status" value="1"/>
</dbReference>